<dbReference type="SUPFAM" id="SSF53067">
    <property type="entry name" value="Actin-like ATPase domain"/>
    <property type="match status" value="2"/>
</dbReference>
<evidence type="ECO:0000259" key="12">
    <source>
        <dbReference type="Pfam" id="PF02782"/>
    </source>
</evidence>
<evidence type="ECO:0000256" key="10">
    <source>
        <dbReference type="RuleBase" id="RU364073"/>
    </source>
</evidence>
<organism evidence="13 14">
    <name type="scientific">Marinococcus halophilus</name>
    <dbReference type="NCBI Taxonomy" id="1371"/>
    <lineage>
        <taxon>Bacteria</taxon>
        <taxon>Bacillati</taxon>
        <taxon>Bacillota</taxon>
        <taxon>Bacilli</taxon>
        <taxon>Bacillales</taxon>
        <taxon>Bacillaceae</taxon>
        <taxon>Marinococcus</taxon>
    </lineage>
</organism>
<evidence type="ECO:0000256" key="2">
    <source>
        <dbReference type="ARBA" id="ARBA00022629"/>
    </source>
</evidence>
<evidence type="ECO:0000256" key="8">
    <source>
        <dbReference type="HAMAP-Rule" id="MF_02220"/>
    </source>
</evidence>
<keyword evidence="5 8" id="KW-0418">Kinase</keyword>
<evidence type="ECO:0000256" key="1">
    <source>
        <dbReference type="ARBA" id="ARBA00009156"/>
    </source>
</evidence>
<dbReference type="EMBL" id="BJUN01000001">
    <property type="protein sequence ID" value="GEK57228.1"/>
    <property type="molecule type" value="Genomic_DNA"/>
</dbReference>
<dbReference type="PROSITE" id="PS00445">
    <property type="entry name" value="FGGY_KINASES_2"/>
    <property type="match status" value="1"/>
</dbReference>
<dbReference type="Pfam" id="PF00370">
    <property type="entry name" value="FGGY_N"/>
    <property type="match status" value="1"/>
</dbReference>
<evidence type="ECO:0000256" key="5">
    <source>
        <dbReference type="ARBA" id="ARBA00022777"/>
    </source>
</evidence>
<keyword evidence="4 8" id="KW-0547">Nucleotide-binding</keyword>
<evidence type="ECO:0000313" key="13">
    <source>
        <dbReference type="EMBL" id="GEK57228.1"/>
    </source>
</evidence>
<proteinExistence type="inferred from homology"/>
<evidence type="ECO:0000256" key="7">
    <source>
        <dbReference type="ARBA" id="ARBA00023277"/>
    </source>
</evidence>
<reference evidence="13 14" key="1">
    <citation type="submission" date="2019-07" db="EMBL/GenBank/DDBJ databases">
        <title>Whole genome shotgun sequence of Marinococcus halophilus NBRC 102359.</title>
        <authorList>
            <person name="Hosoyama A."/>
            <person name="Uohara A."/>
            <person name="Ohji S."/>
            <person name="Ichikawa N."/>
        </authorList>
    </citation>
    <scope>NUCLEOTIDE SEQUENCE [LARGE SCALE GENOMIC DNA]</scope>
    <source>
        <strain evidence="13 14">NBRC 102359</strain>
    </source>
</reference>
<evidence type="ECO:0000256" key="9">
    <source>
        <dbReference type="RuleBase" id="RU003733"/>
    </source>
</evidence>
<protein>
    <recommendedName>
        <fullName evidence="8 10">Xylulose kinase</fullName>
        <shortName evidence="8 10">Xylulokinase</shortName>
        <ecNumber evidence="8 10">2.7.1.17</ecNumber>
    </recommendedName>
</protein>
<feature type="active site" description="Proton acceptor" evidence="8">
    <location>
        <position position="240"/>
    </location>
</feature>
<dbReference type="Pfam" id="PF02782">
    <property type="entry name" value="FGGY_C"/>
    <property type="match status" value="1"/>
</dbReference>
<keyword evidence="2 8" id="KW-0859">Xylose metabolism</keyword>
<dbReference type="InterPro" id="IPR018485">
    <property type="entry name" value="FGGY_C"/>
</dbReference>
<name>A0A510Y1N9_MARHA</name>
<evidence type="ECO:0000256" key="4">
    <source>
        <dbReference type="ARBA" id="ARBA00022741"/>
    </source>
</evidence>
<dbReference type="GO" id="GO:0005524">
    <property type="term" value="F:ATP binding"/>
    <property type="evidence" value="ECO:0007669"/>
    <property type="project" value="UniProtKB-UniRule"/>
</dbReference>
<dbReference type="Proteomes" id="UP000321051">
    <property type="component" value="Unassembled WGS sequence"/>
</dbReference>
<dbReference type="InterPro" id="IPR018483">
    <property type="entry name" value="Carb_kinase_FGGY_CS"/>
</dbReference>
<comment type="caution">
    <text evidence="13">The sequence shown here is derived from an EMBL/GenBank/DDBJ whole genome shotgun (WGS) entry which is preliminary data.</text>
</comment>
<feature type="domain" description="Carbohydrate kinase FGGY N-terminal" evidence="11">
    <location>
        <begin position="3"/>
        <end position="247"/>
    </location>
</feature>
<dbReference type="InterPro" id="IPR050406">
    <property type="entry name" value="FGGY_Carb_Kinase"/>
</dbReference>
<gene>
    <name evidence="8 10 13" type="primary">xylB</name>
    <name evidence="13" type="ORF">MHA01_01330</name>
</gene>
<dbReference type="InterPro" id="IPR043129">
    <property type="entry name" value="ATPase_NBD"/>
</dbReference>
<evidence type="ECO:0000256" key="3">
    <source>
        <dbReference type="ARBA" id="ARBA00022679"/>
    </source>
</evidence>
<dbReference type="PANTHER" id="PTHR43095">
    <property type="entry name" value="SUGAR KINASE"/>
    <property type="match status" value="1"/>
</dbReference>
<dbReference type="RefSeq" id="WP_094907826.1">
    <property type="nucleotide sequence ID" value="NZ_BJUN01000001.1"/>
</dbReference>
<dbReference type="PROSITE" id="PS00933">
    <property type="entry name" value="FGGY_KINASES_1"/>
    <property type="match status" value="1"/>
</dbReference>
<dbReference type="PIRSF" id="PIRSF000538">
    <property type="entry name" value="GlpK"/>
    <property type="match status" value="1"/>
</dbReference>
<comment type="function">
    <text evidence="8">Catalyzes the phosphorylation of D-xylulose to D-xylulose 5-phosphate.</text>
</comment>
<sequence>MTYVIGVDLGTSAVKSLLVNRSGEVTASVSKSLSVQQPAAGHSEQNPDEWVEQTEASIQALMEKTGIKAEEVESLSFSGQMHGLVLLDDAGRPLRPAILWNDTRTSEQCEMIRRMIGENELIEATQNTVLEGFTLPKMLWVQEHEPEVWSRAASFLLPKDYVRYRLTGSMQMELSDAAGTLLLDVKRKTWSHAMLEGFNLSSSFCPPLIESHESAGRLTKEAAARTGLHNRVNVIAGGADNACGALGSGITEPGEGLLSIGTSGVLLVPDHGEAVPDGRLHYFNHASEDQYYYMGVTLSAGNSLQWVKDNLFFDETIEELVERASQVPAGADHLLFAPFLTGERTPYMDAGIRGSFIGLDIRHTRGHIVRAVMEGITYSLKESHDIILQQGFQVNSLVSIGGGAKSSFWLQMQADAFGCPVRRLAHEQGPGLGAAMLAAYGAGWFATLEECKKIFVNESETFYPDPDQSLIYEKTFQAYKKIYAQTSPFTVQRL</sequence>
<feature type="domain" description="Carbohydrate kinase FGGY C-terminal" evidence="12">
    <location>
        <begin position="258"/>
        <end position="441"/>
    </location>
</feature>
<dbReference type="InterPro" id="IPR000577">
    <property type="entry name" value="Carb_kinase_FGGY"/>
</dbReference>
<keyword evidence="7 8" id="KW-0119">Carbohydrate metabolism</keyword>
<dbReference type="EC" id="2.7.1.17" evidence="8 10"/>
<evidence type="ECO:0000256" key="6">
    <source>
        <dbReference type="ARBA" id="ARBA00022840"/>
    </source>
</evidence>
<dbReference type="PANTHER" id="PTHR43095:SF5">
    <property type="entry name" value="XYLULOSE KINASE"/>
    <property type="match status" value="1"/>
</dbReference>
<dbReference type="InterPro" id="IPR006000">
    <property type="entry name" value="Xylulokinase"/>
</dbReference>
<dbReference type="STRING" id="1371.GCA_900166605_02275"/>
<dbReference type="GO" id="GO:0004856">
    <property type="term" value="F:D-xylulokinase activity"/>
    <property type="evidence" value="ECO:0007669"/>
    <property type="project" value="UniProtKB-UniRule"/>
</dbReference>
<dbReference type="HAMAP" id="MF_02220">
    <property type="entry name" value="XylB"/>
    <property type="match status" value="1"/>
</dbReference>
<evidence type="ECO:0000313" key="14">
    <source>
        <dbReference type="Proteomes" id="UP000321051"/>
    </source>
</evidence>
<accession>A0A510Y1N9</accession>
<dbReference type="AlphaFoldDB" id="A0A510Y1N9"/>
<dbReference type="GO" id="GO:0042732">
    <property type="term" value="P:D-xylose metabolic process"/>
    <property type="evidence" value="ECO:0007669"/>
    <property type="project" value="UniProtKB-KW"/>
</dbReference>
<comment type="catalytic activity">
    <reaction evidence="8 10">
        <text>D-xylulose + ATP = D-xylulose 5-phosphate + ADP + H(+)</text>
        <dbReference type="Rhea" id="RHEA:10964"/>
        <dbReference type="ChEBI" id="CHEBI:15378"/>
        <dbReference type="ChEBI" id="CHEBI:17140"/>
        <dbReference type="ChEBI" id="CHEBI:30616"/>
        <dbReference type="ChEBI" id="CHEBI:57737"/>
        <dbReference type="ChEBI" id="CHEBI:456216"/>
        <dbReference type="EC" id="2.7.1.17"/>
    </reaction>
</comment>
<feature type="binding site" evidence="8">
    <location>
        <begin position="81"/>
        <end position="82"/>
    </location>
    <ligand>
        <name>substrate</name>
    </ligand>
</feature>
<dbReference type="Gene3D" id="3.30.420.40">
    <property type="match status" value="2"/>
</dbReference>
<dbReference type="NCBIfam" id="TIGR01312">
    <property type="entry name" value="XylB"/>
    <property type="match status" value="1"/>
</dbReference>
<keyword evidence="6 8" id="KW-0067">ATP-binding</keyword>
<keyword evidence="3 8" id="KW-0808">Transferase</keyword>
<evidence type="ECO:0000259" key="11">
    <source>
        <dbReference type="Pfam" id="PF00370"/>
    </source>
</evidence>
<keyword evidence="14" id="KW-1185">Reference proteome</keyword>
<dbReference type="CDD" id="cd07808">
    <property type="entry name" value="ASKHA_NBD_FGGY_EcXK-like"/>
    <property type="match status" value="1"/>
</dbReference>
<dbReference type="GO" id="GO:0005998">
    <property type="term" value="P:xylulose catabolic process"/>
    <property type="evidence" value="ECO:0007669"/>
    <property type="project" value="UniProtKB-UniRule"/>
</dbReference>
<comment type="similarity">
    <text evidence="1 8 9">Belongs to the FGGY kinase family.</text>
</comment>
<dbReference type="OrthoDB" id="9805576at2"/>
<feature type="site" description="Important for activity" evidence="8">
    <location>
        <position position="8"/>
    </location>
</feature>
<dbReference type="InterPro" id="IPR018484">
    <property type="entry name" value="FGGY_N"/>
</dbReference>